<evidence type="ECO:0000256" key="2">
    <source>
        <dbReference type="ARBA" id="ARBA00022475"/>
    </source>
</evidence>
<dbReference type="Proteomes" id="UP000254569">
    <property type="component" value="Unassembled WGS sequence"/>
</dbReference>
<comment type="subcellular location">
    <subcellularLocation>
        <location evidence="1">Cell membrane</location>
        <topology evidence="1">Multi-pass membrane protein</topology>
    </subcellularLocation>
</comment>
<feature type="transmembrane region" description="Helical" evidence="6">
    <location>
        <begin position="142"/>
        <end position="164"/>
    </location>
</feature>
<evidence type="ECO:0000256" key="4">
    <source>
        <dbReference type="ARBA" id="ARBA00022989"/>
    </source>
</evidence>
<keyword evidence="3 6" id="KW-0812">Transmembrane</keyword>
<name>A0A379M633_9NOCA</name>
<feature type="transmembrane region" description="Helical" evidence="6">
    <location>
        <begin position="329"/>
        <end position="347"/>
    </location>
</feature>
<dbReference type="OrthoDB" id="4483827at2"/>
<dbReference type="Pfam" id="PF01943">
    <property type="entry name" value="Polysacc_synt"/>
    <property type="match status" value="1"/>
</dbReference>
<dbReference type="PANTHER" id="PTHR30250">
    <property type="entry name" value="PST FAMILY PREDICTED COLANIC ACID TRANSPORTER"/>
    <property type="match status" value="1"/>
</dbReference>
<sequence length="430" mass="46374">MSEERRMTRAVTLVRDIGFVSFGKYGQYLVTAVTLPLIARVLGPEGLGLLAIGMSAYFIGSLLVDLGITQFLAAKVPTSDVNQIRGDYLAIRVTVLVTLGAALLAGSTVEVDPHIHMILLGLFAGGFWSISEDWILIGQGRFVASTLYQGVGRLAYLALLLLVLPRYPSASVAMLCMLTSSILTVALTWRDSLHKYGRPARPCRVVPTVRMAAPVFTSRLLVVSYGQGAAAIYSSVLDAASLGLYSAGDRLVRAVQSMLDPIGFALLPRMARSSDDERFWRRAGLAMLVCVGIAVVATAALWVAAPLIVRLVFGSEFVHAVPLLRVEALILPATALSSLVTTAVLPVREDTSGVLIGSIVGTCVAALALYVAFRTHSVWALVYGTVACEFSVALWYLLRTRHLVLQERRTRPSDENVDEIGVPTCRGEKR</sequence>
<feature type="transmembrane region" description="Helical" evidence="6">
    <location>
        <begin position="25"/>
        <end position="43"/>
    </location>
</feature>
<evidence type="ECO:0000256" key="3">
    <source>
        <dbReference type="ARBA" id="ARBA00022692"/>
    </source>
</evidence>
<dbReference type="AlphaFoldDB" id="A0A379M633"/>
<evidence type="ECO:0000313" key="7">
    <source>
        <dbReference type="EMBL" id="SUE16998.1"/>
    </source>
</evidence>
<dbReference type="EMBL" id="UGVI01000001">
    <property type="protein sequence ID" value="SUE16998.1"/>
    <property type="molecule type" value="Genomic_DNA"/>
</dbReference>
<reference evidence="7 8" key="1">
    <citation type="submission" date="2018-06" db="EMBL/GenBank/DDBJ databases">
        <authorList>
            <consortium name="Pathogen Informatics"/>
            <person name="Doyle S."/>
        </authorList>
    </citation>
    <scope>NUCLEOTIDE SEQUENCE [LARGE SCALE GENOMIC DNA]</scope>
    <source>
        <strain evidence="7 8">NCTC13296</strain>
    </source>
</reference>
<feature type="transmembrane region" description="Helical" evidence="6">
    <location>
        <begin position="354"/>
        <end position="373"/>
    </location>
</feature>
<feature type="transmembrane region" description="Helical" evidence="6">
    <location>
        <begin position="113"/>
        <end position="130"/>
    </location>
</feature>
<evidence type="ECO:0000256" key="6">
    <source>
        <dbReference type="SAM" id="Phobius"/>
    </source>
</evidence>
<feature type="transmembrane region" description="Helical" evidence="6">
    <location>
        <begin position="89"/>
        <end position="107"/>
    </location>
</feature>
<keyword evidence="8" id="KW-1185">Reference proteome</keyword>
<feature type="transmembrane region" description="Helical" evidence="6">
    <location>
        <begin position="170"/>
        <end position="189"/>
    </location>
</feature>
<dbReference type="PANTHER" id="PTHR30250:SF11">
    <property type="entry name" value="O-ANTIGEN TRANSPORTER-RELATED"/>
    <property type="match status" value="1"/>
</dbReference>
<proteinExistence type="predicted"/>
<dbReference type="GO" id="GO:0005886">
    <property type="term" value="C:plasma membrane"/>
    <property type="evidence" value="ECO:0007669"/>
    <property type="project" value="UniProtKB-SubCell"/>
</dbReference>
<keyword evidence="2" id="KW-1003">Cell membrane</keyword>
<evidence type="ECO:0000256" key="1">
    <source>
        <dbReference type="ARBA" id="ARBA00004651"/>
    </source>
</evidence>
<feature type="transmembrane region" description="Helical" evidence="6">
    <location>
        <begin position="285"/>
        <end position="309"/>
    </location>
</feature>
<evidence type="ECO:0000256" key="5">
    <source>
        <dbReference type="ARBA" id="ARBA00023136"/>
    </source>
</evidence>
<organism evidence="7 8">
    <name type="scientific">Rhodococcus gordoniae</name>
    <dbReference type="NCBI Taxonomy" id="223392"/>
    <lineage>
        <taxon>Bacteria</taxon>
        <taxon>Bacillati</taxon>
        <taxon>Actinomycetota</taxon>
        <taxon>Actinomycetes</taxon>
        <taxon>Mycobacteriales</taxon>
        <taxon>Nocardiaceae</taxon>
        <taxon>Rhodococcus</taxon>
    </lineage>
</organism>
<dbReference type="InterPro" id="IPR002797">
    <property type="entry name" value="Polysacc_synth"/>
</dbReference>
<keyword evidence="4 6" id="KW-1133">Transmembrane helix</keyword>
<protein>
    <submittedName>
        <fullName evidence="7">MOP superfamily O-antigen transporter</fullName>
    </submittedName>
</protein>
<feature type="transmembrane region" description="Helical" evidence="6">
    <location>
        <begin position="49"/>
        <end position="68"/>
    </location>
</feature>
<feature type="transmembrane region" description="Helical" evidence="6">
    <location>
        <begin position="379"/>
        <end position="398"/>
    </location>
</feature>
<keyword evidence="5 6" id="KW-0472">Membrane</keyword>
<accession>A0A379M633</accession>
<evidence type="ECO:0000313" key="8">
    <source>
        <dbReference type="Proteomes" id="UP000254569"/>
    </source>
</evidence>
<gene>
    <name evidence="7" type="ORF">NCTC13296_03895</name>
</gene>
<dbReference type="InterPro" id="IPR050833">
    <property type="entry name" value="Poly_Biosynth_Transport"/>
</dbReference>